<dbReference type="Gene3D" id="1.10.3210.10">
    <property type="entry name" value="Hypothetical protein af1432"/>
    <property type="match status" value="1"/>
</dbReference>
<feature type="compositionally biased region" description="Polar residues" evidence="1">
    <location>
        <begin position="805"/>
        <end position="821"/>
    </location>
</feature>
<keyword evidence="2" id="KW-0472">Membrane</keyword>
<sequence>MNQRNPIVKATFIVFATIWIAMNLYTLITDPVFFWGNIPNMVHGAFVTLVGCVMGVVITAGLILLERSLAQMRLQGGSFNGITSSIGPVPILAPPAKRSKAKECLPIESQRVKQWIEANKTTNPAHVTLFMAVWQTLSAHKTHPASHRKGGHGGRTLAQHCMAVADTALELAPTWSYDGVYIKRPGKSPKLIIAKRDANYVFDPLDPIIPVLALAHDLGKIEAYKLQADGTVLTSETGTEQDDAGVEHDRLGSRILARISEFWELPPNDTRALSRVISHYHHPSDFPVDKDGLSIGDRVTALMEFLILADKTTGQRESGISAAIANEDTISETEAEEIYAALVACLTEQGRINGTGDRDTDRAFKIGQKHGNVVYMREEPLLAAMCRKLGVSVELGRGRLILLNRILHVLQEKSLLTTSHNGVDFNNYLPLYQVRFFHSETSAVLADWHQTIVIAPTAKHRELISLVDMPGLTTLAKIVSPYFGHLNQIPDPTKLLEMVENAFGQDVLLLVRKGITGASRHEIRSSRGAASDQEETLVVPNPVTTAVIGDADMQKNRSDLPSVAHAPSQCLAPEPSTSSTGSPLLPAKSESVPLATLSSPAASKHAIDWEELDKEVKDGGFDATGDITVKPDDAPCASDIENFELPDVGSDGKDGGDLGLLEVEVACDIGMEDLDLVAGKGETGDSSSDVADSFASPELPAALDQPSLSESPVSADQQGTGVSDALGIPKNHDLGKAVKDAPTEPVSKYKKQKQDERNTENLGKLQQAGDPSQFIQNLATAKSKKKAGDGLLVFLGAGNDPKPLQKTNGNGKGTNAESTTPEEADQFRQVLTYETFQKLIQRAVQGGTLHCLATLEGKHFILQSVIESAFPGTDIDQRLPASFVERRSTRAGTVLLIPVTALAND</sequence>
<dbReference type="SUPFAM" id="SSF109604">
    <property type="entry name" value="HD-domain/PDEase-like"/>
    <property type="match status" value="1"/>
</dbReference>
<keyword evidence="4" id="KW-1185">Reference proteome</keyword>
<keyword evidence="2" id="KW-0812">Transmembrane</keyword>
<dbReference type="RefSeq" id="WP_283444151.1">
    <property type="nucleotide sequence ID" value="NZ_FXUL01000018.1"/>
</dbReference>
<feature type="transmembrane region" description="Helical" evidence="2">
    <location>
        <begin position="41"/>
        <end position="65"/>
    </location>
</feature>
<proteinExistence type="predicted"/>
<name>A0ABY1QN30_9BURK</name>
<dbReference type="Proteomes" id="UP001158049">
    <property type="component" value="Unassembled WGS sequence"/>
</dbReference>
<feature type="compositionally biased region" description="Polar residues" evidence="1">
    <location>
        <begin position="706"/>
        <end position="721"/>
    </location>
</feature>
<comment type="caution">
    <text evidence="3">The sequence shown here is derived from an EMBL/GenBank/DDBJ whole genome shotgun (WGS) entry which is preliminary data.</text>
</comment>
<accession>A0ABY1QN30</accession>
<evidence type="ECO:0000313" key="4">
    <source>
        <dbReference type="Proteomes" id="UP001158049"/>
    </source>
</evidence>
<evidence type="ECO:0008006" key="5">
    <source>
        <dbReference type="Google" id="ProtNLM"/>
    </source>
</evidence>
<feature type="region of interest" description="Disordered" evidence="1">
    <location>
        <begin position="557"/>
        <end position="588"/>
    </location>
</feature>
<feature type="compositionally biased region" description="Basic and acidic residues" evidence="1">
    <location>
        <begin position="730"/>
        <end position="742"/>
    </location>
</feature>
<evidence type="ECO:0000256" key="2">
    <source>
        <dbReference type="SAM" id="Phobius"/>
    </source>
</evidence>
<evidence type="ECO:0000256" key="1">
    <source>
        <dbReference type="SAM" id="MobiDB-lite"/>
    </source>
</evidence>
<dbReference type="EMBL" id="FXUL01000018">
    <property type="protein sequence ID" value="SMP72717.1"/>
    <property type="molecule type" value="Genomic_DNA"/>
</dbReference>
<gene>
    <name evidence="3" type="ORF">SAMN06295970_118100</name>
</gene>
<evidence type="ECO:0000313" key="3">
    <source>
        <dbReference type="EMBL" id="SMP72717.1"/>
    </source>
</evidence>
<protein>
    <recommendedName>
        <fullName evidence="5">HD Cas3-type domain-containing protein</fullName>
    </recommendedName>
</protein>
<keyword evidence="2" id="KW-1133">Transmembrane helix</keyword>
<feature type="transmembrane region" description="Helical" evidence="2">
    <location>
        <begin position="12"/>
        <end position="35"/>
    </location>
</feature>
<feature type="compositionally biased region" description="Low complexity" evidence="1">
    <location>
        <begin position="573"/>
        <end position="586"/>
    </location>
</feature>
<organism evidence="3 4">
    <name type="scientific">Noviherbaspirillum suwonense</name>
    <dbReference type="NCBI Taxonomy" id="1224511"/>
    <lineage>
        <taxon>Bacteria</taxon>
        <taxon>Pseudomonadati</taxon>
        <taxon>Pseudomonadota</taxon>
        <taxon>Betaproteobacteria</taxon>
        <taxon>Burkholderiales</taxon>
        <taxon>Oxalobacteraceae</taxon>
        <taxon>Noviherbaspirillum</taxon>
    </lineage>
</organism>
<reference evidence="3 4" key="1">
    <citation type="submission" date="2017-05" db="EMBL/GenBank/DDBJ databases">
        <authorList>
            <person name="Varghese N."/>
            <person name="Submissions S."/>
        </authorList>
    </citation>
    <scope>NUCLEOTIDE SEQUENCE [LARGE SCALE GENOMIC DNA]</scope>
    <source>
        <strain evidence="3 4">DSM 26001</strain>
    </source>
</reference>
<feature type="region of interest" description="Disordered" evidence="1">
    <location>
        <begin position="702"/>
        <end position="771"/>
    </location>
</feature>
<feature type="region of interest" description="Disordered" evidence="1">
    <location>
        <begin position="796"/>
        <end position="823"/>
    </location>
</feature>